<feature type="transmembrane region" description="Helical" evidence="21">
    <location>
        <begin position="189"/>
        <end position="212"/>
    </location>
</feature>
<feature type="region of interest" description="Disordered" evidence="20">
    <location>
        <begin position="792"/>
        <end position="867"/>
    </location>
</feature>
<dbReference type="OrthoDB" id="624114at2759"/>
<keyword evidence="25" id="KW-1185">Reference proteome</keyword>
<evidence type="ECO:0000256" key="11">
    <source>
        <dbReference type="ARBA" id="ARBA00022946"/>
    </source>
</evidence>
<evidence type="ECO:0000256" key="13">
    <source>
        <dbReference type="ARBA" id="ARBA00023054"/>
    </source>
</evidence>
<evidence type="ECO:0000256" key="20">
    <source>
        <dbReference type="SAM" id="MobiDB-lite"/>
    </source>
</evidence>
<name>A0A4S2LFQ1_OPIFE</name>
<dbReference type="InterPro" id="IPR044202">
    <property type="entry name" value="LETM1/MDM38-like"/>
</dbReference>
<feature type="compositionally biased region" description="Polar residues" evidence="20">
    <location>
        <begin position="853"/>
        <end position="867"/>
    </location>
</feature>
<keyword evidence="5" id="KW-0050">Antiport</keyword>
<dbReference type="PROSITE" id="PS50222">
    <property type="entry name" value="EF_HAND_2"/>
    <property type="match status" value="1"/>
</dbReference>
<evidence type="ECO:0000313" key="24">
    <source>
        <dbReference type="EMBL" id="TGZ59549.1"/>
    </source>
</evidence>
<reference evidence="24 25" key="1">
    <citation type="journal article" date="2019" name="BMC Genomics">
        <title>New insights from Opisthorchis felineus genome: update on genomics of the epidemiologically important liver flukes.</title>
        <authorList>
            <person name="Ershov N.I."/>
            <person name="Mordvinov V.A."/>
            <person name="Prokhortchouk E.B."/>
            <person name="Pakharukova M.Y."/>
            <person name="Gunbin K.V."/>
            <person name="Ustyantsev K."/>
            <person name="Genaev M.A."/>
            <person name="Blinov A.G."/>
            <person name="Mazur A."/>
            <person name="Boulygina E."/>
            <person name="Tsygankova S."/>
            <person name="Khrameeva E."/>
            <person name="Chekanov N."/>
            <person name="Fan G."/>
            <person name="Xiao A."/>
            <person name="Zhang H."/>
            <person name="Xu X."/>
            <person name="Yang H."/>
            <person name="Solovyev V."/>
            <person name="Lee S.M."/>
            <person name="Liu X."/>
            <person name="Afonnikov D.A."/>
            <person name="Skryabin K.G."/>
        </authorList>
    </citation>
    <scope>NUCLEOTIDE SEQUENCE [LARGE SCALE GENOMIC DNA]</scope>
    <source>
        <strain evidence="24">AK-0245</strain>
        <tissue evidence="24">Whole organism</tissue>
    </source>
</reference>
<dbReference type="Gene3D" id="1.10.238.10">
    <property type="entry name" value="EF-hand"/>
    <property type="match status" value="1"/>
</dbReference>
<evidence type="ECO:0000256" key="10">
    <source>
        <dbReference type="ARBA" id="ARBA00022837"/>
    </source>
</evidence>
<protein>
    <recommendedName>
        <fullName evidence="3">Mitochondrial proton/calcium exchanger protein</fullName>
    </recommendedName>
    <alternativeName>
        <fullName evidence="17">Leucine zipper-EF-hand-containing transmembrane protein 1</fullName>
    </alternativeName>
</protein>
<evidence type="ECO:0000256" key="8">
    <source>
        <dbReference type="ARBA" id="ARBA00022723"/>
    </source>
</evidence>
<dbReference type="SUPFAM" id="SSF47473">
    <property type="entry name" value="EF-hand"/>
    <property type="match status" value="1"/>
</dbReference>
<evidence type="ECO:0000313" key="25">
    <source>
        <dbReference type="Proteomes" id="UP000308267"/>
    </source>
</evidence>
<proteinExistence type="inferred from homology"/>
<evidence type="ECO:0000256" key="1">
    <source>
        <dbReference type="ARBA" id="ARBA00004434"/>
    </source>
</evidence>
<feature type="domain" description="EF-hand" evidence="22">
    <location>
        <begin position="731"/>
        <end position="766"/>
    </location>
</feature>
<evidence type="ECO:0000256" key="5">
    <source>
        <dbReference type="ARBA" id="ARBA00022449"/>
    </source>
</evidence>
<dbReference type="GO" id="GO:0005743">
    <property type="term" value="C:mitochondrial inner membrane"/>
    <property type="evidence" value="ECO:0007669"/>
    <property type="project" value="UniProtKB-SubCell"/>
</dbReference>
<keyword evidence="13 19" id="KW-0175">Coiled coil</keyword>
<gene>
    <name evidence="24" type="ORF">CRM22_009031</name>
</gene>
<comment type="caution">
    <text evidence="24">The sequence shown here is derived from an EMBL/GenBank/DDBJ whole genome shotgun (WGS) entry which is preliminary data.</text>
</comment>
<evidence type="ECO:0000256" key="18">
    <source>
        <dbReference type="PROSITE-ProRule" id="PRU01094"/>
    </source>
</evidence>
<evidence type="ECO:0000256" key="15">
    <source>
        <dbReference type="ARBA" id="ARBA00023128"/>
    </source>
</evidence>
<dbReference type="InterPro" id="IPR011992">
    <property type="entry name" value="EF-hand-dom_pair"/>
</dbReference>
<feature type="coiled-coil region" evidence="19">
    <location>
        <begin position="663"/>
        <end position="690"/>
    </location>
</feature>
<accession>A0A4S2LFQ1</accession>
<evidence type="ECO:0000256" key="2">
    <source>
        <dbReference type="ARBA" id="ARBA00009584"/>
    </source>
</evidence>
<dbReference type="PANTHER" id="PTHR14009:SF1">
    <property type="entry name" value="MITOCHONDRIAL PROTON_CALCIUM EXCHANGER PROTEIN"/>
    <property type="match status" value="1"/>
</dbReference>
<organism evidence="24 25">
    <name type="scientific">Opisthorchis felineus</name>
    <dbReference type="NCBI Taxonomy" id="147828"/>
    <lineage>
        <taxon>Eukaryota</taxon>
        <taxon>Metazoa</taxon>
        <taxon>Spiralia</taxon>
        <taxon>Lophotrochozoa</taxon>
        <taxon>Platyhelminthes</taxon>
        <taxon>Trematoda</taxon>
        <taxon>Digenea</taxon>
        <taxon>Opisthorchiida</taxon>
        <taxon>Opisthorchiata</taxon>
        <taxon>Opisthorchiidae</taxon>
        <taxon>Opisthorchis</taxon>
    </lineage>
</organism>
<evidence type="ECO:0000256" key="16">
    <source>
        <dbReference type="ARBA" id="ARBA00023136"/>
    </source>
</evidence>
<dbReference type="InterPro" id="IPR002048">
    <property type="entry name" value="EF_hand_dom"/>
</dbReference>
<keyword evidence="12 21" id="KW-1133">Transmembrane helix</keyword>
<dbReference type="PROSITE" id="PS51758">
    <property type="entry name" value="LETM1_RBD"/>
    <property type="match status" value="1"/>
</dbReference>
<evidence type="ECO:0000256" key="3">
    <source>
        <dbReference type="ARBA" id="ARBA00020557"/>
    </source>
</evidence>
<evidence type="ECO:0000256" key="21">
    <source>
        <dbReference type="SAM" id="Phobius"/>
    </source>
</evidence>
<keyword evidence="4" id="KW-0813">Transport</keyword>
<feature type="compositionally biased region" description="Basic and acidic residues" evidence="20">
    <location>
        <begin position="483"/>
        <end position="492"/>
    </location>
</feature>
<dbReference type="AlphaFoldDB" id="A0A4S2LFQ1"/>
<dbReference type="InterPro" id="IPR033122">
    <property type="entry name" value="LETM1-like_RBD"/>
</dbReference>
<keyword evidence="15 18" id="KW-0496">Mitochondrion</keyword>
<keyword evidence="6" id="KW-0109">Calcium transport</keyword>
<dbReference type="GO" id="GO:0043022">
    <property type="term" value="F:ribosome binding"/>
    <property type="evidence" value="ECO:0007669"/>
    <property type="project" value="InterPro"/>
</dbReference>
<evidence type="ECO:0000256" key="19">
    <source>
        <dbReference type="SAM" id="Coils"/>
    </source>
</evidence>
<evidence type="ECO:0000256" key="9">
    <source>
        <dbReference type="ARBA" id="ARBA00022792"/>
    </source>
</evidence>
<evidence type="ECO:0000256" key="14">
    <source>
        <dbReference type="ARBA" id="ARBA00023065"/>
    </source>
</evidence>
<keyword evidence="14" id="KW-0406">Ion transport</keyword>
<dbReference type="PANTHER" id="PTHR14009">
    <property type="entry name" value="LEUCINE ZIPPER-EF-HAND CONTAINING TRANSMEMBRANE PROTEIN"/>
    <property type="match status" value="1"/>
</dbReference>
<dbReference type="Pfam" id="PF26561">
    <property type="entry name" value="LETM1_C"/>
    <property type="match status" value="1"/>
</dbReference>
<comment type="subcellular location">
    <subcellularLocation>
        <location evidence="1">Mitochondrion inner membrane</location>
        <topology evidence="1">Single-pass membrane protein</topology>
    </subcellularLocation>
</comment>
<dbReference type="Proteomes" id="UP000308267">
    <property type="component" value="Unassembled WGS sequence"/>
</dbReference>
<feature type="domain" description="Letm1 RBD" evidence="23">
    <location>
        <begin position="235"/>
        <end position="505"/>
    </location>
</feature>
<dbReference type="EMBL" id="SJOL01008821">
    <property type="protein sequence ID" value="TGZ59549.1"/>
    <property type="molecule type" value="Genomic_DNA"/>
</dbReference>
<evidence type="ECO:0000256" key="17">
    <source>
        <dbReference type="ARBA" id="ARBA00031360"/>
    </source>
</evidence>
<evidence type="ECO:0000256" key="4">
    <source>
        <dbReference type="ARBA" id="ARBA00022448"/>
    </source>
</evidence>
<evidence type="ECO:0000256" key="6">
    <source>
        <dbReference type="ARBA" id="ARBA00022568"/>
    </source>
</evidence>
<dbReference type="GO" id="GO:0005509">
    <property type="term" value="F:calcium ion binding"/>
    <property type="evidence" value="ECO:0007669"/>
    <property type="project" value="InterPro"/>
</dbReference>
<evidence type="ECO:0000259" key="22">
    <source>
        <dbReference type="PROSITE" id="PS50222"/>
    </source>
</evidence>
<feature type="compositionally biased region" description="Basic and acidic residues" evidence="20">
    <location>
        <begin position="806"/>
        <end position="816"/>
    </location>
</feature>
<dbReference type="GO" id="GO:0015297">
    <property type="term" value="F:antiporter activity"/>
    <property type="evidence" value="ECO:0007669"/>
    <property type="project" value="UniProtKB-KW"/>
</dbReference>
<evidence type="ECO:0000259" key="23">
    <source>
        <dbReference type="PROSITE" id="PS51758"/>
    </source>
</evidence>
<evidence type="ECO:0000256" key="7">
    <source>
        <dbReference type="ARBA" id="ARBA00022692"/>
    </source>
</evidence>
<keyword evidence="16 21" id="KW-0472">Membrane</keyword>
<dbReference type="InterPro" id="IPR059005">
    <property type="entry name" value="LETM1_C"/>
</dbReference>
<keyword evidence="11" id="KW-0809">Transit peptide</keyword>
<comment type="similarity">
    <text evidence="2">Belongs to the LETM1 family.</text>
</comment>
<evidence type="ECO:0000256" key="12">
    <source>
        <dbReference type="ARBA" id="ARBA00022989"/>
    </source>
</evidence>
<sequence length="867" mass="96994">MLVSLKNVVRNARYARTIYLIPISGYSPWPTYNTCFIKLSLRIQYPLESIAASVGLPIVIRTRAFHWQRPIHQNLQCNPTCNSFQRIPPTLLSSLDHESLSAKTAPTGTKEVLRAAPVPTSDPQPNKQPDDKKLTLWQRAKKEIVHYYHGFRLLGLEVRIATGICFRLLRGHALSRRERKQLVRTVADIIRLVPFAIFIIVPFMEFLLPFYLKFFPFMLPSTFKDKTSESERIRQRLKAKLEMTRFLQETLHHTTGTALEASGSPTVDEFQDFLKKVQESGQPATAEEITRFSKLFEDQVTLESLEMKQLKMLCQLLSLPTIGPSNLLRFQIWLRVRQLKAEDRLIAKEGLDKIPVWELQSLCQERGMRALGLTEERLRSQLAQWLALHLEKNVPVTLLLFSRALHVTQTSSGDLPLKEAIAQLPPSASEQAAALALESTPHAELDPRAKMELLRKEQASIKAARVQRDQELAELKSTSQAEGKTEPTTDEKLVDKAPTVKGLPKEELESGEAIVDQAPIVAAEKAEVLNTVTDTTKISHISTSEPSVTIAAPDEKPAVDAVTRISEAPAPVAASEPATAVIDKTNEEDTEISADDLNQIETAISESSDALHEEALDGLKEEVAETTKRIKQHEAALVSVDRPVDKRTRKAANRLAARVGQMIEEMDTMIEKLNDERKQLLKNIELREVHVKHATEPSEQTEMLDAIQADHQRVVDINDLLLALRRIQKVPDDTKWEKILKVLDEDQDGKIELQHVLSLKNLQVVELLGTENVKLSSKEVKRVLEMVDNEHLAAEMGSGESTGEPTDEKSPTEIRKSAVSAGTIQKASENLTQSNYNSPAGGTEIPLPKLDSHSNTSSQKPLSTKPE</sequence>
<dbReference type="Pfam" id="PF07766">
    <property type="entry name" value="LETM1_RBD"/>
    <property type="match status" value="1"/>
</dbReference>
<dbReference type="STRING" id="147828.A0A4S2LFQ1"/>
<feature type="compositionally biased region" description="Polar residues" evidence="20">
    <location>
        <begin position="820"/>
        <end position="840"/>
    </location>
</feature>
<keyword evidence="9" id="KW-0999">Mitochondrion inner membrane</keyword>
<keyword evidence="7 21" id="KW-0812">Transmembrane</keyword>
<feature type="region of interest" description="Disordered" evidence="20">
    <location>
        <begin position="473"/>
        <end position="492"/>
    </location>
</feature>
<keyword evidence="10" id="KW-0106">Calcium</keyword>
<keyword evidence="8" id="KW-0479">Metal-binding</keyword>
<dbReference type="GO" id="GO:0030003">
    <property type="term" value="P:intracellular monoatomic cation homeostasis"/>
    <property type="evidence" value="ECO:0007669"/>
    <property type="project" value="TreeGrafter"/>
</dbReference>